<dbReference type="Proteomes" id="UP001628179">
    <property type="component" value="Unassembled WGS sequence"/>
</dbReference>
<dbReference type="Gene3D" id="3.30.200.20">
    <property type="entry name" value="Phosphorylase Kinase, domain 1"/>
    <property type="match status" value="1"/>
</dbReference>
<dbReference type="GeneID" id="98172476"/>
<dbReference type="SUPFAM" id="SSF56112">
    <property type="entry name" value="Protein kinase-like (PK-like)"/>
    <property type="match status" value="1"/>
</dbReference>
<protein>
    <recommendedName>
        <fullName evidence="3">Aminoglycoside phosphotransferase domain-containing protein</fullName>
    </recommendedName>
</protein>
<dbReference type="Gene3D" id="3.90.1200.10">
    <property type="match status" value="1"/>
</dbReference>
<evidence type="ECO:0008006" key="3">
    <source>
        <dbReference type="Google" id="ProtNLM"/>
    </source>
</evidence>
<comment type="caution">
    <text evidence="1">The sequence shown here is derived from an EMBL/GenBank/DDBJ whole genome shotgun (WGS) entry which is preliminary data.</text>
</comment>
<organism evidence="1 2">
    <name type="scientific">Madurella fahalii</name>
    <dbReference type="NCBI Taxonomy" id="1157608"/>
    <lineage>
        <taxon>Eukaryota</taxon>
        <taxon>Fungi</taxon>
        <taxon>Dikarya</taxon>
        <taxon>Ascomycota</taxon>
        <taxon>Pezizomycotina</taxon>
        <taxon>Sordariomycetes</taxon>
        <taxon>Sordariomycetidae</taxon>
        <taxon>Sordariales</taxon>
        <taxon>Sordariales incertae sedis</taxon>
        <taxon>Madurella</taxon>
    </lineage>
</organism>
<name>A0ABQ0G186_9PEZI</name>
<sequence length="457" mass="49923">MEFDFQAYLSSLYPSTAYHITFLTGGLVNFTVRARRADAGSFPSPPSPNSLPPSLILKHAPPYIATLGASAPFSQARQTVEATVLELFHNPTNSQQQQQQRHETPLAFVTHGSNPEADEAVRIPRLIAHDATSNILMLEDLGDDLVTLWDLFTDPAATAQNSAPARPLRDRCATMGVRLGRFFRHLHSAAAFTRAAASLSEQGRAALDSALTRDVVRDAAVRPLLARLRQWAGLGKEEDGEDGERAAQRLYARVEADFERGDRGEAYDGEACLSMGDFHPGSVLVSPGPAAAGGRETVAVIDWEFATARNGRGVNGDMAQFLAHLHVLMLSLPRGGAARKAVEEFVREMCRAYAGQEGSGGGDVVVVVPRQGLYERERSALGILRSALILFGRETINQAVERTWEGAAIPVETMVKAGVWYLERAGDTIEEMVEERNWEELMNEKSEIMVRLFGLKG</sequence>
<evidence type="ECO:0000313" key="1">
    <source>
        <dbReference type="EMBL" id="GAB1311521.1"/>
    </source>
</evidence>
<dbReference type="RefSeq" id="XP_070913254.1">
    <property type="nucleotide sequence ID" value="XM_071057153.1"/>
</dbReference>
<gene>
    <name evidence="1" type="ORF">MFIFM68171_01731</name>
</gene>
<dbReference type="EMBL" id="BAAFSV010000001">
    <property type="protein sequence ID" value="GAB1311521.1"/>
    <property type="molecule type" value="Genomic_DNA"/>
</dbReference>
<dbReference type="InterPro" id="IPR011009">
    <property type="entry name" value="Kinase-like_dom_sf"/>
</dbReference>
<accession>A0ABQ0G186</accession>
<proteinExistence type="predicted"/>
<reference evidence="1 2" key="1">
    <citation type="submission" date="2024-09" db="EMBL/GenBank/DDBJ databases">
        <title>Itraconazole resistance in Madurella fahalii resulting from another homologue of gene encoding cytochrome P450 14-alpha sterol demethylase (CYP51).</title>
        <authorList>
            <person name="Yoshioka I."/>
            <person name="Fahal A.H."/>
            <person name="Kaneko S."/>
            <person name="Yaguchi T."/>
        </authorList>
    </citation>
    <scope>NUCLEOTIDE SEQUENCE [LARGE SCALE GENOMIC DNA]</scope>
    <source>
        <strain evidence="1 2">IFM 68171</strain>
    </source>
</reference>
<keyword evidence="2" id="KW-1185">Reference proteome</keyword>
<evidence type="ECO:0000313" key="2">
    <source>
        <dbReference type="Proteomes" id="UP001628179"/>
    </source>
</evidence>